<dbReference type="GO" id="GO:0070181">
    <property type="term" value="F:small ribosomal subunit rRNA binding"/>
    <property type="evidence" value="ECO:0007669"/>
    <property type="project" value="UniProtKB-UniRule"/>
</dbReference>
<feature type="region of interest" description="G3" evidence="9">
    <location>
        <begin position="67"/>
        <end position="70"/>
    </location>
</feature>
<keyword evidence="3 8" id="KW-0690">Ribosome biogenesis</keyword>
<dbReference type="InterPro" id="IPR015946">
    <property type="entry name" value="KH_dom-like_a/b"/>
</dbReference>
<evidence type="ECO:0000256" key="5">
    <source>
        <dbReference type="ARBA" id="ARBA00022884"/>
    </source>
</evidence>
<evidence type="ECO:0000256" key="2">
    <source>
        <dbReference type="ARBA" id="ARBA00020484"/>
    </source>
</evidence>
<keyword evidence="14" id="KW-1185">Reference proteome</keyword>
<accession>A0A371ILW9</accession>
<feature type="region of interest" description="G5" evidence="9">
    <location>
        <begin position="158"/>
        <end position="160"/>
    </location>
</feature>
<gene>
    <name evidence="8" type="primary">era</name>
    <name evidence="13" type="ORF">BBG48_004980</name>
</gene>
<dbReference type="GO" id="GO:0005525">
    <property type="term" value="F:GTP binding"/>
    <property type="evidence" value="ECO:0007669"/>
    <property type="project" value="UniProtKB-UniRule"/>
</dbReference>
<dbReference type="InterPro" id="IPR005225">
    <property type="entry name" value="Small_GTP-bd"/>
</dbReference>
<proteinExistence type="inferred from homology"/>
<comment type="subcellular location">
    <subcellularLocation>
        <location evidence="8">Cytoplasm</location>
    </subcellularLocation>
    <subcellularLocation>
        <location evidence="8">Cell membrane</location>
        <topology evidence="8">Peripheral membrane protein</topology>
    </subcellularLocation>
</comment>
<keyword evidence="6 8" id="KW-0342">GTP-binding</keyword>
<evidence type="ECO:0000259" key="11">
    <source>
        <dbReference type="PROSITE" id="PS50823"/>
    </source>
</evidence>
<comment type="caution">
    <text evidence="13">The sequence shown here is derived from an EMBL/GenBank/DDBJ whole genome shotgun (WGS) entry which is preliminary data.</text>
</comment>
<dbReference type="GO" id="GO:0043024">
    <property type="term" value="F:ribosomal small subunit binding"/>
    <property type="evidence" value="ECO:0007669"/>
    <property type="project" value="TreeGrafter"/>
</dbReference>
<evidence type="ECO:0000256" key="10">
    <source>
        <dbReference type="RuleBase" id="RU003761"/>
    </source>
</evidence>
<dbReference type="EMBL" id="MBEW02000007">
    <property type="protein sequence ID" value="RDY21474.1"/>
    <property type="molecule type" value="Genomic_DNA"/>
</dbReference>
<dbReference type="InterPro" id="IPR009019">
    <property type="entry name" value="KH_sf_prok-type"/>
</dbReference>
<keyword evidence="8" id="KW-0699">rRNA-binding</keyword>
<keyword evidence="7 8" id="KW-0472">Membrane</keyword>
<evidence type="ECO:0000256" key="3">
    <source>
        <dbReference type="ARBA" id="ARBA00022517"/>
    </source>
</evidence>
<dbReference type="GO" id="GO:0000028">
    <property type="term" value="P:ribosomal small subunit assembly"/>
    <property type="evidence" value="ECO:0007669"/>
    <property type="project" value="TreeGrafter"/>
</dbReference>
<dbReference type="AlphaFoldDB" id="A0A371ILW9"/>
<dbReference type="CDD" id="cd22534">
    <property type="entry name" value="KH-II_Era"/>
    <property type="match status" value="1"/>
</dbReference>
<dbReference type="GO" id="GO:0005886">
    <property type="term" value="C:plasma membrane"/>
    <property type="evidence" value="ECO:0007669"/>
    <property type="project" value="UniProtKB-SubCell"/>
</dbReference>
<dbReference type="Pfam" id="PF01926">
    <property type="entry name" value="MMR_HSR1"/>
    <property type="match status" value="1"/>
</dbReference>
<dbReference type="GO" id="GO:0003924">
    <property type="term" value="F:GTPase activity"/>
    <property type="evidence" value="ECO:0007669"/>
    <property type="project" value="UniProtKB-UniRule"/>
</dbReference>
<organism evidence="13 14">
    <name type="scientific">Criibacterium bergeronii</name>
    <dbReference type="NCBI Taxonomy" id="1871336"/>
    <lineage>
        <taxon>Bacteria</taxon>
        <taxon>Bacillati</taxon>
        <taxon>Bacillota</taxon>
        <taxon>Clostridia</taxon>
        <taxon>Peptostreptococcales</taxon>
        <taxon>Filifactoraceae</taxon>
        <taxon>Criibacterium</taxon>
    </lineage>
</organism>
<evidence type="ECO:0000256" key="7">
    <source>
        <dbReference type="ARBA" id="ARBA00023136"/>
    </source>
</evidence>
<evidence type="ECO:0000256" key="8">
    <source>
        <dbReference type="HAMAP-Rule" id="MF_00367"/>
    </source>
</evidence>
<sequence>MSDLINKNELAKVGFVTIVGRPNVGKSTLLNAIVGEKISITSNKAQTTRSRIKGIYNDTDSQIIFLDTPGVQKPKNKLGEYMESEFKLSFQGTDLIMMIVDETKNIGSTDKQLIENIKNSKVPRILVINKIDLLKNEEILENIKMYDELGVFDDIIPISAGKNRNMDELIKTVKKYMPYSHKYYGDDISTDQNNKVLISEIIREKILLYLEQEIPHGVAVEIEKLTDNAQKDLIEISAVIYCEKQSHKKIIIGKNGNKLKGIGKAARVELENIFGAKVFLQTWVKVKENWRDNANYIKNFGYITEK</sequence>
<comment type="similarity">
    <text evidence="1 8 9 10">Belongs to the TRAFAC class TrmE-Era-EngA-EngB-Septin-like GTPase superfamily. Era GTPase family.</text>
</comment>
<keyword evidence="8" id="KW-1003">Cell membrane</keyword>
<comment type="subunit">
    <text evidence="8">Monomer.</text>
</comment>
<feature type="binding site" evidence="8">
    <location>
        <begin position="129"/>
        <end position="132"/>
    </location>
    <ligand>
        <name>GTP</name>
        <dbReference type="ChEBI" id="CHEBI:37565"/>
    </ligand>
</feature>
<dbReference type="SUPFAM" id="SSF52540">
    <property type="entry name" value="P-loop containing nucleoside triphosphate hydrolases"/>
    <property type="match status" value="1"/>
</dbReference>
<comment type="function">
    <text evidence="8">An essential GTPase that binds both GDP and GTP, with rapid nucleotide exchange. Plays a role in 16S rRNA processing and 30S ribosomal subunit biogenesis and possibly also in cell cycle regulation and energy metabolism.</text>
</comment>
<dbReference type="InterPro" id="IPR027417">
    <property type="entry name" value="P-loop_NTPase"/>
</dbReference>
<reference evidence="13 14" key="1">
    <citation type="journal article" date="2016" name="Genome Announc.">
        <title>Draft Genome Sequence of Criibacterium bergeronii gen. nov., sp. nov., Strain CCRI-22567T, Isolated from a Vaginal Sample from a Woman with Bacterial Vaginosis.</title>
        <authorList>
            <person name="Maheux A.F."/>
            <person name="Berube E."/>
            <person name="Boudreau D.K."/>
            <person name="Raymond F."/>
            <person name="Corbeil J."/>
            <person name="Roy P.H."/>
            <person name="Boissinot M."/>
            <person name="Omar R.F."/>
        </authorList>
    </citation>
    <scope>NUCLEOTIDE SEQUENCE [LARGE SCALE GENOMIC DNA]</scope>
    <source>
        <strain evidence="13 14">CCRI-22567</strain>
    </source>
</reference>
<dbReference type="CDD" id="cd04163">
    <property type="entry name" value="Era"/>
    <property type="match status" value="1"/>
</dbReference>
<evidence type="ECO:0000259" key="12">
    <source>
        <dbReference type="PROSITE" id="PS51713"/>
    </source>
</evidence>
<dbReference type="NCBIfam" id="NF000908">
    <property type="entry name" value="PRK00089.1"/>
    <property type="match status" value="1"/>
</dbReference>
<dbReference type="InterPro" id="IPR005662">
    <property type="entry name" value="GTPase_Era-like"/>
</dbReference>
<dbReference type="NCBIfam" id="TIGR00436">
    <property type="entry name" value="era"/>
    <property type="match status" value="1"/>
</dbReference>
<dbReference type="FunFam" id="3.30.300.20:FF:000003">
    <property type="entry name" value="GTPase Era"/>
    <property type="match status" value="1"/>
</dbReference>
<evidence type="ECO:0000313" key="13">
    <source>
        <dbReference type="EMBL" id="RDY21474.1"/>
    </source>
</evidence>
<dbReference type="RefSeq" id="WP_094754445.1">
    <property type="nucleotide sequence ID" value="NZ_MBEW02000007.1"/>
</dbReference>
<dbReference type="GO" id="GO:0005829">
    <property type="term" value="C:cytosol"/>
    <property type="evidence" value="ECO:0007669"/>
    <property type="project" value="TreeGrafter"/>
</dbReference>
<evidence type="ECO:0000256" key="1">
    <source>
        <dbReference type="ARBA" id="ARBA00007921"/>
    </source>
</evidence>
<dbReference type="PRINTS" id="PR00326">
    <property type="entry name" value="GTP1OBG"/>
</dbReference>
<feature type="region of interest" description="G2" evidence="9">
    <location>
        <begin position="46"/>
        <end position="50"/>
    </location>
</feature>
<dbReference type="PROSITE" id="PS51713">
    <property type="entry name" value="G_ERA"/>
    <property type="match status" value="1"/>
</dbReference>
<dbReference type="Gene3D" id="3.30.300.20">
    <property type="match status" value="1"/>
</dbReference>
<feature type="domain" description="Era-type G" evidence="12">
    <location>
        <begin position="12"/>
        <end position="179"/>
    </location>
</feature>
<dbReference type="NCBIfam" id="TIGR00231">
    <property type="entry name" value="small_GTP"/>
    <property type="match status" value="1"/>
</dbReference>
<keyword evidence="8" id="KW-0963">Cytoplasm</keyword>
<dbReference type="InterPro" id="IPR006073">
    <property type="entry name" value="GTP-bd"/>
</dbReference>
<feature type="region of interest" description="G4" evidence="9">
    <location>
        <begin position="129"/>
        <end position="132"/>
    </location>
</feature>
<protein>
    <recommendedName>
        <fullName evidence="2 8">GTPase Era</fullName>
    </recommendedName>
</protein>
<evidence type="ECO:0000256" key="6">
    <source>
        <dbReference type="ARBA" id="ARBA00023134"/>
    </source>
</evidence>
<dbReference type="Pfam" id="PF07650">
    <property type="entry name" value="KH_2"/>
    <property type="match status" value="1"/>
</dbReference>
<dbReference type="PROSITE" id="PS50823">
    <property type="entry name" value="KH_TYPE_2"/>
    <property type="match status" value="1"/>
</dbReference>
<dbReference type="FunFam" id="3.40.50.300:FF:000094">
    <property type="entry name" value="GTPase Era"/>
    <property type="match status" value="1"/>
</dbReference>
<evidence type="ECO:0000313" key="14">
    <source>
        <dbReference type="Proteomes" id="UP000093352"/>
    </source>
</evidence>
<dbReference type="PANTHER" id="PTHR42698:SF1">
    <property type="entry name" value="GTPASE ERA, MITOCHONDRIAL"/>
    <property type="match status" value="1"/>
</dbReference>
<dbReference type="InterPro" id="IPR004044">
    <property type="entry name" value="KH_dom_type_2"/>
</dbReference>
<dbReference type="Gene3D" id="3.40.50.300">
    <property type="entry name" value="P-loop containing nucleotide triphosphate hydrolases"/>
    <property type="match status" value="1"/>
</dbReference>
<dbReference type="InterPro" id="IPR030388">
    <property type="entry name" value="G_ERA_dom"/>
</dbReference>
<dbReference type="STRING" id="1871336.BBG48_06290"/>
<keyword evidence="4 8" id="KW-0547">Nucleotide-binding</keyword>
<dbReference type="Proteomes" id="UP000093352">
    <property type="component" value="Unassembled WGS sequence"/>
</dbReference>
<feature type="domain" description="KH type-2" evidence="11">
    <location>
        <begin position="202"/>
        <end position="288"/>
    </location>
</feature>
<evidence type="ECO:0000256" key="4">
    <source>
        <dbReference type="ARBA" id="ARBA00022741"/>
    </source>
</evidence>
<feature type="binding site" evidence="8">
    <location>
        <begin position="20"/>
        <end position="27"/>
    </location>
    <ligand>
        <name>GTP</name>
        <dbReference type="ChEBI" id="CHEBI:37565"/>
    </ligand>
</feature>
<keyword evidence="5 8" id="KW-0694">RNA-binding</keyword>
<dbReference type="SUPFAM" id="SSF54814">
    <property type="entry name" value="Prokaryotic type KH domain (KH-domain type II)"/>
    <property type="match status" value="1"/>
</dbReference>
<name>A0A371ILW9_9FIRM</name>
<evidence type="ECO:0000256" key="9">
    <source>
        <dbReference type="PROSITE-ProRule" id="PRU01050"/>
    </source>
</evidence>
<dbReference type="PANTHER" id="PTHR42698">
    <property type="entry name" value="GTPASE ERA"/>
    <property type="match status" value="1"/>
</dbReference>
<feature type="region of interest" description="G1" evidence="9">
    <location>
        <begin position="20"/>
        <end position="27"/>
    </location>
</feature>
<feature type="binding site" evidence="8">
    <location>
        <begin position="67"/>
        <end position="71"/>
    </location>
    <ligand>
        <name>GTP</name>
        <dbReference type="ChEBI" id="CHEBI:37565"/>
    </ligand>
</feature>
<dbReference type="HAMAP" id="MF_00367">
    <property type="entry name" value="GTPase_Era"/>
    <property type="match status" value="1"/>
</dbReference>